<dbReference type="SUPFAM" id="SSF53822">
    <property type="entry name" value="Periplasmic binding protein-like I"/>
    <property type="match status" value="1"/>
</dbReference>
<keyword evidence="3" id="KW-0804">Transcription</keyword>
<dbReference type="SMART" id="SM00354">
    <property type="entry name" value="HTH_LACI"/>
    <property type="match status" value="1"/>
</dbReference>
<dbReference type="SUPFAM" id="SSF47413">
    <property type="entry name" value="lambda repressor-like DNA-binding domains"/>
    <property type="match status" value="1"/>
</dbReference>
<dbReference type="CDD" id="cd01392">
    <property type="entry name" value="HTH_LacI"/>
    <property type="match status" value="1"/>
</dbReference>
<dbReference type="Gene3D" id="3.40.50.2300">
    <property type="match status" value="2"/>
</dbReference>
<dbReference type="PANTHER" id="PTHR30146">
    <property type="entry name" value="LACI-RELATED TRANSCRIPTIONAL REPRESSOR"/>
    <property type="match status" value="1"/>
</dbReference>
<sequence length="359" mass="38982">MPRLSSKAHHTGIVEIATRLNVSPSTVSRALRPETAHLVRVDRRKAILELADRLHFTPNPGARILRRGMNSTLTVVVPFDENIFFSEFYGRFLSGTIRAAGARGWDVHISTLRRKPGSDFREVLQHTSLDTSGVIYLAEPLTREEVQKLRGYRRPLVLTKSALPNDIPVQEIGVPVVGVDNLNGARSAASFLLQLGHRRIGLIMGPSASRDAHERKQGYIETLRGAGAMPPPEWVFEGSFDAQTGRAGVAAMLSRSRRPTAICCANDEIAFGALDAARDAGLRCPDDVSIVGFDDGPWATICRPTLTTIRQPLANLADRAVSLIVEAANHPSRLPSFGAGDVPAAIVIRESTRAVPSGR</sequence>
<protein>
    <submittedName>
        <fullName evidence="5">HTH-type transcriptional repressor CytR</fullName>
    </submittedName>
</protein>
<dbReference type="CDD" id="cd06267">
    <property type="entry name" value="PBP1_LacI_sugar_binding-like"/>
    <property type="match status" value="1"/>
</dbReference>
<dbReference type="GO" id="GO:0000976">
    <property type="term" value="F:transcription cis-regulatory region binding"/>
    <property type="evidence" value="ECO:0007669"/>
    <property type="project" value="TreeGrafter"/>
</dbReference>
<accession>A0A1J5TDB2</accession>
<evidence type="ECO:0000313" key="5">
    <source>
        <dbReference type="EMBL" id="OIR18930.1"/>
    </source>
</evidence>
<evidence type="ECO:0000259" key="4">
    <source>
        <dbReference type="PROSITE" id="PS50932"/>
    </source>
</evidence>
<gene>
    <name evidence="5" type="primary">cytR_1</name>
    <name evidence="5" type="ORF">GALL_12730</name>
</gene>
<dbReference type="EMBL" id="MLJW01000002">
    <property type="protein sequence ID" value="OIR18930.1"/>
    <property type="molecule type" value="Genomic_DNA"/>
</dbReference>
<proteinExistence type="predicted"/>
<keyword evidence="1" id="KW-0805">Transcription regulation</keyword>
<dbReference type="Gene3D" id="1.10.260.40">
    <property type="entry name" value="lambda repressor-like DNA-binding domains"/>
    <property type="match status" value="1"/>
</dbReference>
<name>A0A1J5TDB2_9ZZZZ</name>
<feature type="domain" description="HTH lacI-type" evidence="4">
    <location>
        <begin position="11"/>
        <end position="67"/>
    </location>
</feature>
<dbReference type="InterPro" id="IPR046335">
    <property type="entry name" value="LacI/GalR-like_sensor"/>
</dbReference>
<comment type="caution">
    <text evidence="5">The sequence shown here is derived from an EMBL/GenBank/DDBJ whole genome shotgun (WGS) entry which is preliminary data.</text>
</comment>
<keyword evidence="2" id="KW-0238">DNA-binding</keyword>
<dbReference type="AlphaFoldDB" id="A0A1J5TDB2"/>
<dbReference type="InterPro" id="IPR010982">
    <property type="entry name" value="Lambda_DNA-bd_dom_sf"/>
</dbReference>
<dbReference type="GO" id="GO:0003700">
    <property type="term" value="F:DNA-binding transcription factor activity"/>
    <property type="evidence" value="ECO:0007669"/>
    <property type="project" value="TreeGrafter"/>
</dbReference>
<evidence type="ECO:0000256" key="2">
    <source>
        <dbReference type="ARBA" id="ARBA00023125"/>
    </source>
</evidence>
<dbReference type="Pfam" id="PF13377">
    <property type="entry name" value="Peripla_BP_3"/>
    <property type="match status" value="1"/>
</dbReference>
<dbReference type="InterPro" id="IPR000843">
    <property type="entry name" value="HTH_LacI"/>
</dbReference>
<dbReference type="PANTHER" id="PTHR30146:SF138">
    <property type="entry name" value="TRANSCRIPTIONAL REGULATORY PROTEIN"/>
    <property type="match status" value="1"/>
</dbReference>
<dbReference type="InterPro" id="IPR028082">
    <property type="entry name" value="Peripla_BP_I"/>
</dbReference>
<organism evidence="5">
    <name type="scientific">mine drainage metagenome</name>
    <dbReference type="NCBI Taxonomy" id="410659"/>
    <lineage>
        <taxon>unclassified sequences</taxon>
        <taxon>metagenomes</taxon>
        <taxon>ecological metagenomes</taxon>
    </lineage>
</organism>
<reference evidence="5" key="1">
    <citation type="submission" date="2016-10" db="EMBL/GenBank/DDBJ databases">
        <title>Sequence of Gallionella enrichment culture.</title>
        <authorList>
            <person name="Poehlein A."/>
            <person name="Muehling M."/>
            <person name="Daniel R."/>
        </authorList>
    </citation>
    <scope>NUCLEOTIDE SEQUENCE</scope>
</reference>
<evidence type="ECO:0000256" key="3">
    <source>
        <dbReference type="ARBA" id="ARBA00023163"/>
    </source>
</evidence>
<dbReference type="PROSITE" id="PS50932">
    <property type="entry name" value="HTH_LACI_2"/>
    <property type="match status" value="1"/>
</dbReference>
<evidence type="ECO:0000256" key="1">
    <source>
        <dbReference type="ARBA" id="ARBA00023015"/>
    </source>
</evidence>